<evidence type="ECO:0000256" key="1">
    <source>
        <dbReference type="SAM" id="MobiDB-lite"/>
    </source>
</evidence>
<protein>
    <recommendedName>
        <fullName evidence="4">DUF4253 domain-containing protein</fullName>
    </recommendedName>
</protein>
<evidence type="ECO:0008006" key="4">
    <source>
        <dbReference type="Google" id="ProtNLM"/>
    </source>
</evidence>
<dbReference type="Proteomes" id="UP000276526">
    <property type="component" value="Unassembled WGS sequence"/>
</dbReference>
<name>A0A3R8QMS3_9CORY</name>
<evidence type="ECO:0000313" key="3">
    <source>
        <dbReference type="Proteomes" id="UP000276526"/>
    </source>
</evidence>
<feature type="region of interest" description="Disordered" evidence="1">
    <location>
        <begin position="64"/>
        <end position="96"/>
    </location>
</feature>
<gene>
    <name evidence="2" type="ORF">CXF48_05480</name>
</gene>
<dbReference type="AlphaFoldDB" id="A0A3R8QMS3"/>
<comment type="caution">
    <text evidence="2">The sequence shown here is derived from an EMBL/GenBank/DDBJ whole genome shotgun (WGS) entry which is preliminary data.</text>
</comment>
<organism evidence="2 3">
    <name type="scientific">Corynebacterium bovis</name>
    <dbReference type="NCBI Taxonomy" id="36808"/>
    <lineage>
        <taxon>Bacteria</taxon>
        <taxon>Bacillati</taxon>
        <taxon>Actinomycetota</taxon>
        <taxon>Actinomycetes</taxon>
        <taxon>Mycobacteriales</taxon>
        <taxon>Corynebacteriaceae</taxon>
        <taxon>Corynebacterium</taxon>
    </lineage>
</organism>
<dbReference type="EMBL" id="PQNK01000007">
    <property type="protein sequence ID" value="RRO86728.1"/>
    <property type="molecule type" value="Genomic_DNA"/>
</dbReference>
<accession>A0A3R8QMS3</accession>
<feature type="compositionally biased region" description="Acidic residues" evidence="1">
    <location>
        <begin position="73"/>
        <end position="96"/>
    </location>
</feature>
<proteinExistence type="predicted"/>
<reference evidence="2 3" key="1">
    <citation type="submission" date="2018-01" db="EMBL/GenBank/DDBJ databases">
        <title>Twenty Corynebacterium bovis Genomes.</title>
        <authorList>
            <person name="Gulvik C.A."/>
        </authorList>
    </citation>
    <scope>NUCLEOTIDE SEQUENCE [LARGE SCALE GENOMIC DNA]</scope>
    <source>
        <strain evidence="2 3">F6900</strain>
    </source>
</reference>
<evidence type="ECO:0000313" key="2">
    <source>
        <dbReference type="EMBL" id="RRO86728.1"/>
    </source>
</evidence>
<dbReference type="RefSeq" id="WP_125173108.1">
    <property type="nucleotide sequence ID" value="NZ_JAPJOD010000026.1"/>
</dbReference>
<sequence>MSDTTPAPLPADFPDPPHVAVRGRHTVAVVDAAKAVDLDRWRTFHSDNPGWTLLFWERSEDGWEDPEATRGLEDDEFFGEPFDADADDADDADADDAGDVDAAWESFSVDPATLDGDDAAAPDVVDDLDEIWCGLNSGHMWKQGLAVLVDCPSYDVPAALPWWGCANAGMPADLSVILRDLHDRWGTELLGLSTEDDAAFVLRIPVDTVEDIPAALSRRLAALGDEASVAEDPEWGVLARIWFD</sequence>